<dbReference type="EMBL" id="PFPL01000033">
    <property type="protein sequence ID" value="PIZ96097.1"/>
    <property type="molecule type" value="Genomic_DNA"/>
</dbReference>
<evidence type="ECO:0000256" key="2">
    <source>
        <dbReference type="SAM" id="SignalP"/>
    </source>
</evidence>
<dbReference type="Pfam" id="PF09972">
    <property type="entry name" value="DUF2207"/>
    <property type="match status" value="1"/>
</dbReference>
<feature type="transmembrane region" description="Helical" evidence="1">
    <location>
        <begin position="241"/>
        <end position="269"/>
    </location>
</feature>
<sequence>MFKKIFLAVMISFSIFLFASPVKAEEKINNFVTNIKINEDSSLHVQEKIDYDFGDVERHGIFRNIPYEYKIDGKKYQISIDNIQVSDINNNAITFVVSNKSKQKDIKIGDANILLTGQKTYVIDYDVAGALNSFEDHDELFWNVTGNDWVVPIDNIEAKVELPDISPVINSQVTCYAGNYGSTNKCDFFELTHSASSTDEIVGANFATKNLPRSFGMTVVLGFEKGIISIPVPEPITEFPAWLVVLAVFFLFGGIPLLVLIIMILIWFFRGRDKKLHDPIIAQYDSPDNLPPGIVGTILDEHVDKEDLSSEIIYLAIAGYLKINRIETKKIFSKEVDYQLDKLKDADDSLKEYQKILLKAFFKSGDSVKLSKLKFTLFLSFKNASEEMTKFAADNGYFEKDPAKVKKVYNIVGIFFVALGMVSFPVFIFFSFINLAISGIIIILFGAIMSKRTLKGVKARNYILGLKEYIKVAEKERIKFHNAPEKNPQTFEKFLPYAMVFGLEKEWAKQFEGIYMEQPSWYSGADLATFSAVSFVNELSSFGSVANTSFAQNSGSSSGFSSGGFSGGGFGGGGGGSW</sequence>
<evidence type="ECO:0000259" key="4">
    <source>
        <dbReference type="Pfam" id="PF20990"/>
    </source>
</evidence>
<dbReference type="InterPro" id="IPR018702">
    <property type="entry name" value="DUF2207"/>
</dbReference>
<proteinExistence type="predicted"/>
<evidence type="ECO:0000313" key="6">
    <source>
        <dbReference type="Proteomes" id="UP000231453"/>
    </source>
</evidence>
<feature type="transmembrane region" description="Helical" evidence="1">
    <location>
        <begin position="432"/>
        <end position="450"/>
    </location>
</feature>
<feature type="chain" id="PRO_5014857185" description="DUF2207 domain-containing protein" evidence="2">
    <location>
        <begin position="20"/>
        <end position="578"/>
    </location>
</feature>
<gene>
    <name evidence="5" type="ORF">COX80_02075</name>
</gene>
<keyword evidence="1" id="KW-0472">Membrane</keyword>
<dbReference type="Proteomes" id="UP000231453">
    <property type="component" value="Unassembled WGS sequence"/>
</dbReference>
<feature type="transmembrane region" description="Helical" evidence="1">
    <location>
        <begin position="408"/>
        <end position="426"/>
    </location>
</feature>
<evidence type="ECO:0008006" key="7">
    <source>
        <dbReference type="Google" id="ProtNLM"/>
    </source>
</evidence>
<evidence type="ECO:0000259" key="3">
    <source>
        <dbReference type="Pfam" id="PF09972"/>
    </source>
</evidence>
<keyword evidence="2" id="KW-0732">Signal</keyword>
<feature type="domain" description="Predicted membrane protein YciQ-like C-terminal" evidence="4">
    <location>
        <begin position="283"/>
        <end position="511"/>
    </location>
</feature>
<dbReference type="Pfam" id="PF20990">
    <property type="entry name" value="DUF2207_C"/>
    <property type="match status" value="1"/>
</dbReference>
<protein>
    <recommendedName>
        <fullName evidence="7">DUF2207 domain-containing protein</fullName>
    </recommendedName>
</protein>
<keyword evidence="1" id="KW-1133">Transmembrane helix</keyword>
<feature type="signal peptide" evidence="2">
    <location>
        <begin position="1"/>
        <end position="19"/>
    </location>
</feature>
<dbReference type="InterPro" id="IPR048389">
    <property type="entry name" value="YciQ-like_C"/>
</dbReference>
<dbReference type="AlphaFoldDB" id="A0A2M7VBA4"/>
<comment type="caution">
    <text evidence="5">The sequence shown here is derived from an EMBL/GenBank/DDBJ whole genome shotgun (WGS) entry which is preliminary data.</text>
</comment>
<name>A0A2M7VBA4_9BACT</name>
<accession>A0A2M7VBA4</accession>
<evidence type="ECO:0000256" key="1">
    <source>
        <dbReference type="SAM" id="Phobius"/>
    </source>
</evidence>
<feature type="domain" description="DUF2207" evidence="3">
    <location>
        <begin position="27"/>
        <end position="223"/>
    </location>
</feature>
<organism evidence="5 6">
    <name type="scientific">Candidatus Magasanikbacteria bacterium CG_4_10_14_0_2_um_filter_33_14</name>
    <dbReference type="NCBI Taxonomy" id="1974636"/>
    <lineage>
        <taxon>Bacteria</taxon>
        <taxon>Candidatus Magasanikiibacteriota</taxon>
    </lineage>
</organism>
<evidence type="ECO:0000313" key="5">
    <source>
        <dbReference type="EMBL" id="PIZ96097.1"/>
    </source>
</evidence>
<reference evidence="6" key="1">
    <citation type="submission" date="2017-09" db="EMBL/GenBank/DDBJ databases">
        <title>Depth-based differentiation of microbial function through sediment-hosted aquifers and enrichment of novel symbionts in the deep terrestrial subsurface.</title>
        <authorList>
            <person name="Probst A.J."/>
            <person name="Ladd B."/>
            <person name="Jarett J.K."/>
            <person name="Geller-Mcgrath D.E."/>
            <person name="Sieber C.M.K."/>
            <person name="Emerson J.B."/>
            <person name="Anantharaman K."/>
            <person name="Thomas B.C."/>
            <person name="Malmstrom R."/>
            <person name="Stieglmeier M."/>
            <person name="Klingl A."/>
            <person name="Woyke T."/>
            <person name="Ryan C.M."/>
            <person name="Banfield J.F."/>
        </authorList>
    </citation>
    <scope>NUCLEOTIDE SEQUENCE [LARGE SCALE GENOMIC DNA]</scope>
</reference>
<keyword evidence="1" id="KW-0812">Transmembrane</keyword>